<reference evidence="3" key="1">
    <citation type="submission" date="2008-08" db="EMBL/GenBank/DDBJ databases">
        <title>Complete sequence of Vibrio fischeri strain MJ11.</title>
        <authorList>
            <person name="Mandel M.J."/>
            <person name="Stabb E.V."/>
            <person name="Ruby E.G."/>
            <person name="Ferriera S."/>
            <person name="Johnson J."/>
            <person name="Kravitz S."/>
            <person name="Beeson K."/>
            <person name="Sutton G."/>
            <person name="Rogers Y.-H."/>
            <person name="Friedman R."/>
            <person name="Frazier M."/>
            <person name="Venter J.C."/>
        </authorList>
    </citation>
    <scope>NUCLEOTIDE SEQUENCE [LARGE SCALE GENOMIC DNA]</scope>
    <source>
        <strain evidence="3">MJ11</strain>
        <plasmid evidence="3">Plasmid pMJ100</plasmid>
    </source>
</reference>
<geneLocation type="plasmid" evidence="2 3">
    <name>pMJ100</name>
</geneLocation>
<evidence type="ECO:0000256" key="1">
    <source>
        <dbReference type="SAM" id="Phobius"/>
    </source>
</evidence>
<keyword evidence="1" id="KW-0472">Membrane</keyword>
<feature type="transmembrane region" description="Helical" evidence="1">
    <location>
        <begin position="12"/>
        <end position="32"/>
    </location>
</feature>
<keyword evidence="1" id="KW-0812">Transmembrane</keyword>
<keyword evidence="2" id="KW-0614">Plasmid</keyword>
<protein>
    <submittedName>
        <fullName evidence="2">Uncharacterized protein</fullName>
    </submittedName>
</protein>
<keyword evidence="1" id="KW-1133">Transmembrane helix</keyword>
<reference evidence="2 3" key="2">
    <citation type="journal article" date="2009" name="Nature">
        <title>A single regulatory gene is sufficient to alter bacterial host range.</title>
        <authorList>
            <person name="Mandel M.J."/>
            <person name="Wollenberg M.S."/>
            <person name="Stabb E.V."/>
            <person name="Visick K.L."/>
            <person name="Ruby E.G."/>
        </authorList>
    </citation>
    <scope>NUCLEOTIDE SEQUENCE [LARGE SCALE GENOMIC DNA]</scope>
    <source>
        <strain evidence="2 3">MJ11</strain>
        <plasmid evidence="3">Plasmid pMJ100</plasmid>
    </source>
</reference>
<dbReference type="HOGENOM" id="CLU_2959629_0_0_6"/>
<organism evidence="2 3">
    <name type="scientific">Aliivibrio fischeri (strain MJ11)</name>
    <name type="common">Vibrio fischeri</name>
    <dbReference type="NCBI Taxonomy" id="388396"/>
    <lineage>
        <taxon>Bacteria</taxon>
        <taxon>Pseudomonadati</taxon>
        <taxon>Pseudomonadota</taxon>
        <taxon>Gammaproteobacteria</taxon>
        <taxon>Vibrionales</taxon>
        <taxon>Vibrionaceae</taxon>
        <taxon>Aliivibrio</taxon>
    </lineage>
</organism>
<sequence>MTFFPDVSSSKLDNIFLLVQSTLLIKILGVVWGLCGAWWSTCNAFYSWGYFGVISSLLR</sequence>
<name>B5EVZ5_ALIFM</name>
<dbReference type="AlphaFoldDB" id="B5EVZ5"/>
<evidence type="ECO:0000313" key="2">
    <source>
        <dbReference type="EMBL" id="ACH64697.1"/>
    </source>
</evidence>
<dbReference type="KEGG" id="vfm:VFMJ11_B0052"/>
<dbReference type="EMBL" id="CP001134">
    <property type="protein sequence ID" value="ACH64697.1"/>
    <property type="molecule type" value="Genomic_DNA"/>
</dbReference>
<dbReference type="Proteomes" id="UP000001857">
    <property type="component" value="Plasmid pMJ100"/>
</dbReference>
<proteinExistence type="predicted"/>
<gene>
    <name evidence="2" type="ordered locus">VFMJ11_B0052</name>
</gene>
<accession>B5EVZ5</accession>
<evidence type="ECO:0000313" key="3">
    <source>
        <dbReference type="Proteomes" id="UP000001857"/>
    </source>
</evidence>